<accession>A0A9W9W464</accession>
<dbReference type="AlphaFoldDB" id="A0A9W9W464"/>
<dbReference type="EMBL" id="JAPZBU010000005">
    <property type="protein sequence ID" value="KAJ5403174.1"/>
    <property type="molecule type" value="Genomic_DNA"/>
</dbReference>
<name>A0A9W9W464_9EURO</name>
<dbReference type="OrthoDB" id="329835at2759"/>
<dbReference type="RefSeq" id="XP_056490416.1">
    <property type="nucleotide sequence ID" value="XM_056627682.1"/>
</dbReference>
<gene>
    <name evidence="1" type="ORF">N7509_003045</name>
</gene>
<proteinExistence type="predicted"/>
<dbReference type="Proteomes" id="UP001147747">
    <property type="component" value="Unassembled WGS sequence"/>
</dbReference>
<dbReference type="GeneID" id="81366662"/>
<reference evidence="1" key="1">
    <citation type="submission" date="2022-12" db="EMBL/GenBank/DDBJ databases">
        <authorList>
            <person name="Petersen C."/>
        </authorList>
    </citation>
    <scope>NUCLEOTIDE SEQUENCE</scope>
    <source>
        <strain evidence="1">IBT 29677</strain>
    </source>
</reference>
<reference evidence="1" key="2">
    <citation type="journal article" date="2023" name="IMA Fungus">
        <title>Comparative genomic study of the Penicillium genus elucidates a diverse pangenome and 15 lateral gene transfer events.</title>
        <authorList>
            <person name="Petersen C."/>
            <person name="Sorensen T."/>
            <person name="Nielsen M.R."/>
            <person name="Sondergaard T.E."/>
            <person name="Sorensen J.L."/>
            <person name="Fitzpatrick D.A."/>
            <person name="Frisvad J.C."/>
            <person name="Nielsen K.L."/>
        </authorList>
    </citation>
    <scope>NUCLEOTIDE SEQUENCE</scope>
    <source>
        <strain evidence="1">IBT 29677</strain>
    </source>
</reference>
<evidence type="ECO:0000313" key="2">
    <source>
        <dbReference type="Proteomes" id="UP001147747"/>
    </source>
</evidence>
<organism evidence="1 2">
    <name type="scientific">Penicillium cosmopolitanum</name>
    <dbReference type="NCBI Taxonomy" id="1131564"/>
    <lineage>
        <taxon>Eukaryota</taxon>
        <taxon>Fungi</taxon>
        <taxon>Dikarya</taxon>
        <taxon>Ascomycota</taxon>
        <taxon>Pezizomycotina</taxon>
        <taxon>Eurotiomycetes</taxon>
        <taxon>Eurotiomycetidae</taxon>
        <taxon>Eurotiales</taxon>
        <taxon>Aspergillaceae</taxon>
        <taxon>Penicillium</taxon>
    </lineage>
</organism>
<protein>
    <submittedName>
        <fullName evidence="1">Phenolpthiocerol synthesis polyketide synthase ppsB</fullName>
    </submittedName>
</protein>
<comment type="caution">
    <text evidence="1">The sequence shown here is derived from an EMBL/GenBank/DDBJ whole genome shotgun (WGS) entry which is preliminary data.</text>
</comment>
<evidence type="ECO:0000313" key="1">
    <source>
        <dbReference type="EMBL" id="KAJ5403174.1"/>
    </source>
</evidence>
<sequence>MPPPTRTNTRLTASVAAKALKGVAVGLSIMRDTGILAEQGTTGKFPDWEAVLGIRDKAFHALIKSMINSEWIFARATIAELRRSKMIDMSARTTYLDSDSVNTETAGTNTNLWMCRLTMS</sequence>
<keyword evidence="2" id="KW-1185">Reference proteome</keyword>